<evidence type="ECO:0008006" key="3">
    <source>
        <dbReference type="Google" id="ProtNLM"/>
    </source>
</evidence>
<dbReference type="Proteomes" id="UP000075260">
    <property type="component" value="Unassembled WGS sequence"/>
</dbReference>
<organism evidence="1 2">
    <name type="scientific">Sorangium cellulosum</name>
    <name type="common">Polyangium cellulosum</name>
    <dbReference type="NCBI Taxonomy" id="56"/>
    <lineage>
        <taxon>Bacteria</taxon>
        <taxon>Pseudomonadati</taxon>
        <taxon>Myxococcota</taxon>
        <taxon>Polyangia</taxon>
        <taxon>Polyangiales</taxon>
        <taxon>Polyangiaceae</taxon>
        <taxon>Sorangium</taxon>
    </lineage>
</organism>
<dbReference type="InterPro" id="IPR024078">
    <property type="entry name" value="LmbE-like_dom_sf"/>
</dbReference>
<sequence>MAVNFAVLRRQGRDAPELAWPPFMWLSSGRAPRCLVVLAHPDVETIGLGARIGRLDPIEVIHVTDGAPRDSRFMPAELAGLGRERYTAIRREEVTRALAMAHVPASRLRCLGAVAQEAIEEAPSLARKLVELFARTRPEVVITHPYEGGHPDHDAAALAVHSAAVLARWNGVSAPLIFEAASYNAARGHLVTGEFIPYPGVPEIALRLSDEEASRKRAMLDCFSSQKETLAPFGAEVERFRPAPTYDFRRPPHEGTLHYEHLGFPIDGARWRKLAVKTLTLLGLGRERCL</sequence>
<dbReference type="EMBL" id="JEMA01000466">
    <property type="protein sequence ID" value="KYF69506.1"/>
    <property type="molecule type" value="Genomic_DNA"/>
</dbReference>
<accession>A0A150QP92</accession>
<dbReference type="Pfam" id="PF02585">
    <property type="entry name" value="PIG-L"/>
    <property type="match status" value="1"/>
</dbReference>
<comment type="caution">
    <text evidence="1">The sequence shown here is derived from an EMBL/GenBank/DDBJ whole genome shotgun (WGS) entry which is preliminary data.</text>
</comment>
<dbReference type="GO" id="GO:0016811">
    <property type="term" value="F:hydrolase activity, acting on carbon-nitrogen (but not peptide) bonds, in linear amides"/>
    <property type="evidence" value="ECO:0007669"/>
    <property type="project" value="TreeGrafter"/>
</dbReference>
<dbReference type="AlphaFoldDB" id="A0A150QP92"/>
<gene>
    <name evidence="1" type="ORF">BE15_06755</name>
</gene>
<name>A0A150QP92_SORCE</name>
<dbReference type="OrthoDB" id="128519at2"/>
<evidence type="ECO:0000313" key="2">
    <source>
        <dbReference type="Proteomes" id="UP000075260"/>
    </source>
</evidence>
<evidence type="ECO:0000313" key="1">
    <source>
        <dbReference type="EMBL" id="KYF69506.1"/>
    </source>
</evidence>
<proteinExistence type="predicted"/>
<reference evidence="1 2" key="1">
    <citation type="submission" date="2014-02" db="EMBL/GenBank/DDBJ databases">
        <title>The small core and large imbalanced accessory genome model reveals a collaborative survival strategy of Sorangium cellulosum strains in nature.</title>
        <authorList>
            <person name="Han K."/>
            <person name="Peng R."/>
            <person name="Blom J."/>
            <person name="Li Y.-Z."/>
        </authorList>
    </citation>
    <scope>NUCLEOTIDE SEQUENCE [LARGE SCALE GENOMIC DNA]</scope>
    <source>
        <strain evidence="1 2">So0008-312</strain>
    </source>
</reference>
<dbReference type="PANTHER" id="PTHR12993">
    <property type="entry name" value="N-ACETYLGLUCOSAMINYL-PHOSPHATIDYLINOSITOL DE-N-ACETYLASE-RELATED"/>
    <property type="match status" value="1"/>
</dbReference>
<dbReference type="SUPFAM" id="SSF102588">
    <property type="entry name" value="LmbE-like"/>
    <property type="match status" value="1"/>
</dbReference>
<dbReference type="InterPro" id="IPR003737">
    <property type="entry name" value="GlcNAc_PI_deacetylase-related"/>
</dbReference>
<protein>
    <recommendedName>
        <fullName evidence="3">PIG-L family deacetylase</fullName>
    </recommendedName>
</protein>
<dbReference type="Gene3D" id="3.40.50.10320">
    <property type="entry name" value="LmbE-like"/>
    <property type="match status" value="1"/>
</dbReference>
<dbReference type="PANTHER" id="PTHR12993:SF11">
    <property type="entry name" value="N-ACETYLGLUCOSAMINYL-PHOSPHATIDYLINOSITOL DE-N-ACETYLASE"/>
    <property type="match status" value="1"/>
</dbReference>